<proteinExistence type="predicted"/>
<organism evidence="1">
    <name type="scientific">candidate division WS2 bacterium ADurb.Bin280</name>
    <dbReference type="NCBI Taxonomy" id="1852829"/>
    <lineage>
        <taxon>Bacteria</taxon>
        <taxon>candidate division WS2</taxon>
    </lineage>
</organism>
<reference evidence="1" key="1">
    <citation type="submission" date="2017-02" db="EMBL/GenBank/DDBJ databases">
        <title>Delving into the versatile metabolic prowess of the omnipresent phylum Bacteroidetes.</title>
        <authorList>
            <person name="Nobu M.K."/>
            <person name="Mei R."/>
            <person name="Narihiro T."/>
            <person name="Kuroda K."/>
            <person name="Liu W.-T."/>
        </authorList>
    </citation>
    <scope>NUCLEOTIDE SEQUENCE</scope>
    <source>
        <strain evidence="1">ADurb.Bin280</strain>
    </source>
</reference>
<dbReference type="EMBL" id="MWBO01000055">
    <property type="protein sequence ID" value="OQA51937.1"/>
    <property type="molecule type" value="Genomic_DNA"/>
</dbReference>
<sequence length="115" mass="13619">MTDPKEVFARLDRQRREAFKRIEQRVDGRSVWDREALKVFDCELYDTFNRKLPAPRPGQTVAQYCADRRVVRRRGYHETLGDFLSWRFKEQVGIAERAARLILVSKPAEMLTEFG</sequence>
<dbReference type="AlphaFoldDB" id="A0A1V5SBR3"/>
<accession>A0A1V5SBR3</accession>
<protein>
    <submittedName>
        <fullName evidence="1">Uncharacterized protein</fullName>
    </submittedName>
</protein>
<comment type="caution">
    <text evidence="1">The sequence shown here is derived from an EMBL/GenBank/DDBJ whole genome shotgun (WGS) entry which is preliminary data.</text>
</comment>
<dbReference type="Proteomes" id="UP000485367">
    <property type="component" value="Unassembled WGS sequence"/>
</dbReference>
<gene>
    <name evidence="1" type="ORF">BWY43_00740</name>
</gene>
<name>A0A1V5SBR3_9BACT</name>
<evidence type="ECO:0000313" key="1">
    <source>
        <dbReference type="EMBL" id="OQA51937.1"/>
    </source>
</evidence>